<accession>A0A1F6BF53</accession>
<name>A0A1F6BF53_9BACT</name>
<proteinExistence type="predicted"/>
<protein>
    <submittedName>
        <fullName evidence="1">Uncharacterized protein</fullName>
    </submittedName>
</protein>
<dbReference type="AlphaFoldDB" id="A0A1F6BF53"/>
<evidence type="ECO:0000313" key="1">
    <source>
        <dbReference type="EMBL" id="OGG35545.1"/>
    </source>
</evidence>
<dbReference type="EMBL" id="MFKE01000013">
    <property type="protein sequence ID" value="OGG35545.1"/>
    <property type="molecule type" value="Genomic_DNA"/>
</dbReference>
<reference evidence="1 2" key="1">
    <citation type="journal article" date="2016" name="Nat. Commun.">
        <title>Thousands of microbial genomes shed light on interconnected biogeochemical processes in an aquifer system.</title>
        <authorList>
            <person name="Anantharaman K."/>
            <person name="Brown C.T."/>
            <person name="Hug L.A."/>
            <person name="Sharon I."/>
            <person name="Castelle C.J."/>
            <person name="Probst A.J."/>
            <person name="Thomas B.C."/>
            <person name="Singh A."/>
            <person name="Wilkins M.J."/>
            <person name="Karaoz U."/>
            <person name="Brodie E.L."/>
            <person name="Williams K.H."/>
            <person name="Hubbard S.S."/>
            <person name="Banfield J.F."/>
        </authorList>
    </citation>
    <scope>NUCLEOTIDE SEQUENCE [LARGE SCALE GENOMIC DNA]</scope>
</reference>
<comment type="caution">
    <text evidence="1">The sequence shown here is derived from an EMBL/GenBank/DDBJ whole genome shotgun (WGS) entry which is preliminary data.</text>
</comment>
<sequence>MQKYQTIFLRMTEENKELFDTFCAVHDAFVLNPDANKARFNEIGSEVMDIIRSYERILCGKTESGQYGKFSANLSQKFWDEVRKVYPKIDFVGIQ</sequence>
<gene>
    <name evidence="1" type="ORF">A2363_03395</name>
</gene>
<organism evidence="1 2">
    <name type="scientific">Candidatus Gottesmanbacteria bacterium RIFOXYB1_FULL_47_11</name>
    <dbReference type="NCBI Taxonomy" id="1798401"/>
    <lineage>
        <taxon>Bacteria</taxon>
        <taxon>Candidatus Gottesmaniibacteriota</taxon>
    </lineage>
</organism>
<evidence type="ECO:0000313" key="2">
    <source>
        <dbReference type="Proteomes" id="UP000176186"/>
    </source>
</evidence>
<dbReference type="STRING" id="1798401.A2363_03395"/>
<dbReference type="Proteomes" id="UP000176186">
    <property type="component" value="Unassembled WGS sequence"/>
</dbReference>